<feature type="domain" description="Retrovirus-related Pol polyprotein from transposon TNT 1-94-like beta-barrel" evidence="2">
    <location>
        <begin position="227"/>
        <end position="302"/>
    </location>
</feature>
<protein>
    <submittedName>
        <fullName evidence="3">Putative zinc finger, CCHC-type</fullName>
    </submittedName>
</protein>
<evidence type="ECO:0000256" key="1">
    <source>
        <dbReference type="SAM" id="MobiDB-lite"/>
    </source>
</evidence>
<dbReference type="SUPFAM" id="SSF57756">
    <property type="entry name" value="Retrovirus zinc finger-like domains"/>
    <property type="match status" value="1"/>
</dbReference>
<dbReference type="GO" id="GO:0003676">
    <property type="term" value="F:nucleic acid binding"/>
    <property type="evidence" value="ECO:0007669"/>
    <property type="project" value="InterPro"/>
</dbReference>
<feature type="region of interest" description="Disordered" evidence="1">
    <location>
        <begin position="152"/>
        <end position="174"/>
    </location>
</feature>
<evidence type="ECO:0000259" key="2">
    <source>
        <dbReference type="Pfam" id="PF22936"/>
    </source>
</evidence>
<dbReference type="GO" id="GO:0008270">
    <property type="term" value="F:zinc ion binding"/>
    <property type="evidence" value="ECO:0007669"/>
    <property type="project" value="InterPro"/>
</dbReference>
<dbReference type="PANTHER" id="PTHR47481:SF35">
    <property type="entry name" value="ZINC FINGER, CCHC-TYPE-RELATED"/>
    <property type="match status" value="1"/>
</dbReference>
<dbReference type="Pfam" id="PF22936">
    <property type="entry name" value="Pol_BBD"/>
    <property type="match status" value="1"/>
</dbReference>
<evidence type="ECO:0000313" key="3">
    <source>
        <dbReference type="EMBL" id="GEU38958.1"/>
    </source>
</evidence>
<comment type="caution">
    <text evidence="3">The sequence shown here is derived from an EMBL/GenBank/DDBJ whole genome shotgun (WGS) entry which is preliminary data.</text>
</comment>
<dbReference type="PANTHER" id="PTHR47481">
    <property type="match status" value="1"/>
</dbReference>
<accession>A0A6L2JPE8</accession>
<dbReference type="AlphaFoldDB" id="A0A6L2JPE8"/>
<organism evidence="3">
    <name type="scientific">Tanacetum cinerariifolium</name>
    <name type="common">Dalmatian daisy</name>
    <name type="synonym">Chrysanthemum cinerariifolium</name>
    <dbReference type="NCBI Taxonomy" id="118510"/>
    <lineage>
        <taxon>Eukaryota</taxon>
        <taxon>Viridiplantae</taxon>
        <taxon>Streptophyta</taxon>
        <taxon>Embryophyta</taxon>
        <taxon>Tracheophyta</taxon>
        <taxon>Spermatophyta</taxon>
        <taxon>Magnoliopsida</taxon>
        <taxon>eudicotyledons</taxon>
        <taxon>Gunneridae</taxon>
        <taxon>Pentapetalae</taxon>
        <taxon>asterids</taxon>
        <taxon>campanulids</taxon>
        <taxon>Asterales</taxon>
        <taxon>Asteraceae</taxon>
        <taxon>Asteroideae</taxon>
        <taxon>Anthemideae</taxon>
        <taxon>Anthemidinae</taxon>
        <taxon>Tanacetum</taxon>
    </lineage>
</organism>
<proteinExistence type="predicted"/>
<dbReference type="EMBL" id="BKCJ010001115">
    <property type="protein sequence ID" value="GEU38958.1"/>
    <property type="molecule type" value="Genomic_DNA"/>
</dbReference>
<sequence>MSHVDGSIAHPSTTIIVEYKELPNLAYTTWFETDQQAVILLKSSLSDEAAAEVIGLSSSAQIWDALKTHSGRIFKALCDQLSAIGQPVDESDKLHWFFYGLGASFKTFSTAIRASKPHPSFRDLVSQAESHEPFLTSLHGSTSTSPIAFVTNHSQPSYTSRGRGQSSCGGGRGRRTPHCQLCRTDGHYASNCPKLASYATKAASLDANLTNAFHAQCDLSDTIPDWYVKDSRASNHMTSSPDSLPNASPHIGNQTVTFGNGQTLNVSHTASTRFSNNIMLNDVLVVPHLTKNLLSISKLTSDNQVGVLFSQPYFTIQVRKTGQALAQGKCENGLYVKSVDHQAFVAFP</sequence>
<dbReference type="InterPro" id="IPR054722">
    <property type="entry name" value="PolX-like_BBD"/>
</dbReference>
<reference evidence="3" key="1">
    <citation type="journal article" date="2019" name="Sci. Rep.">
        <title>Draft genome of Tanacetum cinerariifolium, the natural source of mosquito coil.</title>
        <authorList>
            <person name="Yamashiro T."/>
            <person name="Shiraishi A."/>
            <person name="Satake H."/>
            <person name="Nakayama K."/>
        </authorList>
    </citation>
    <scope>NUCLEOTIDE SEQUENCE</scope>
</reference>
<name>A0A6L2JPE8_TANCI</name>
<dbReference type="InterPro" id="IPR036875">
    <property type="entry name" value="Znf_CCHC_sf"/>
</dbReference>
<gene>
    <name evidence="3" type="ORF">Tci_010936</name>
</gene>